<dbReference type="AlphaFoldDB" id="A0A8R1IEE9"/>
<keyword evidence="1" id="KW-0175">Coiled coil</keyword>
<evidence type="ECO:0000313" key="3">
    <source>
        <dbReference type="Proteomes" id="UP000005237"/>
    </source>
</evidence>
<accession>A0A8R1IEE9</accession>
<keyword evidence="3" id="KW-1185">Reference proteome</keyword>
<evidence type="ECO:0000313" key="2">
    <source>
        <dbReference type="EnsemblMetazoa" id="CJA32080.1"/>
    </source>
</evidence>
<protein>
    <submittedName>
        <fullName evidence="2">Uncharacterized protein</fullName>
    </submittedName>
</protein>
<sequence>MDTYNSPEERERIVREKLSNDKISEYRKKVEEDVAKKCEEMEKENNEKIEQNLKKREDLIKNIKEKTREEEQLNREYEENLMKKKHEETKKKIVALEATFKNELETLKQKNKLLTMELEKQTNLQIKQMKFTNVGEIEKLRNILERADQETMLKRQNNYRELIEEGHRNTSGIQNLRAKTNEAIEKSDQELNKMNEENIKHFNTNITKLMKIQSKSNKRKTAEALNDLTKKMNNLVDSLVKQYIYVAVVPDQPSKNDIAKSLQNLDVFRNEAVILNEHMSTMHTKLGKIEDVNIQRKHKNCIQEIKSFLLDLQLCITHLSEKIKVIKFCHLWAVCLIEKKICRQMTLSPAKLPERQQVA</sequence>
<reference evidence="3" key="1">
    <citation type="submission" date="2010-08" db="EMBL/GenBank/DDBJ databases">
        <authorList>
            <consortium name="Caenorhabditis japonica Sequencing Consortium"/>
            <person name="Wilson R.K."/>
        </authorList>
    </citation>
    <scope>NUCLEOTIDE SEQUENCE [LARGE SCALE GENOMIC DNA]</scope>
    <source>
        <strain evidence="3">DF5081</strain>
    </source>
</reference>
<reference evidence="2" key="2">
    <citation type="submission" date="2022-06" db="UniProtKB">
        <authorList>
            <consortium name="EnsemblMetazoa"/>
        </authorList>
    </citation>
    <scope>IDENTIFICATION</scope>
    <source>
        <strain evidence="2">DF5081</strain>
    </source>
</reference>
<dbReference type="EnsemblMetazoa" id="CJA32080.1">
    <property type="protein sequence ID" value="CJA32080.1"/>
    <property type="gene ID" value="WBGene00207927"/>
</dbReference>
<feature type="coiled-coil region" evidence="1">
    <location>
        <begin position="27"/>
        <end position="197"/>
    </location>
</feature>
<evidence type="ECO:0000256" key="1">
    <source>
        <dbReference type="SAM" id="Coils"/>
    </source>
</evidence>
<organism evidence="2 3">
    <name type="scientific">Caenorhabditis japonica</name>
    <dbReference type="NCBI Taxonomy" id="281687"/>
    <lineage>
        <taxon>Eukaryota</taxon>
        <taxon>Metazoa</taxon>
        <taxon>Ecdysozoa</taxon>
        <taxon>Nematoda</taxon>
        <taxon>Chromadorea</taxon>
        <taxon>Rhabditida</taxon>
        <taxon>Rhabditina</taxon>
        <taxon>Rhabditomorpha</taxon>
        <taxon>Rhabditoidea</taxon>
        <taxon>Rhabditidae</taxon>
        <taxon>Peloderinae</taxon>
        <taxon>Caenorhabditis</taxon>
    </lineage>
</organism>
<proteinExistence type="predicted"/>
<name>A0A8R1IEE9_CAEJA</name>
<dbReference type="Proteomes" id="UP000005237">
    <property type="component" value="Unassembled WGS sequence"/>
</dbReference>